<dbReference type="NCBIfam" id="TIGR00756">
    <property type="entry name" value="PPR"/>
    <property type="match status" value="1"/>
</dbReference>
<dbReference type="InterPro" id="IPR002885">
    <property type="entry name" value="PPR_rpt"/>
</dbReference>
<organism evidence="3 4">
    <name type="scientific">Carya illinoinensis</name>
    <name type="common">Pecan</name>
    <dbReference type="NCBI Taxonomy" id="32201"/>
    <lineage>
        <taxon>Eukaryota</taxon>
        <taxon>Viridiplantae</taxon>
        <taxon>Streptophyta</taxon>
        <taxon>Embryophyta</taxon>
        <taxon>Tracheophyta</taxon>
        <taxon>Spermatophyta</taxon>
        <taxon>Magnoliopsida</taxon>
        <taxon>eudicotyledons</taxon>
        <taxon>Gunneridae</taxon>
        <taxon>Pentapetalae</taxon>
        <taxon>rosids</taxon>
        <taxon>fabids</taxon>
        <taxon>Fagales</taxon>
        <taxon>Juglandaceae</taxon>
        <taxon>Carya</taxon>
    </lineage>
</organism>
<dbReference type="InterPro" id="IPR046960">
    <property type="entry name" value="PPR_At4g14850-like_plant"/>
</dbReference>
<dbReference type="Proteomes" id="UP000811246">
    <property type="component" value="Chromosome 3"/>
</dbReference>
<protein>
    <recommendedName>
        <fullName evidence="5">Pentatricopeptide repeat-containing protein</fullName>
    </recommendedName>
</protein>
<keyword evidence="1" id="KW-0677">Repeat</keyword>
<keyword evidence="2" id="KW-0812">Transmembrane</keyword>
<evidence type="ECO:0000256" key="2">
    <source>
        <dbReference type="SAM" id="Phobius"/>
    </source>
</evidence>
<dbReference type="GO" id="GO:0009451">
    <property type="term" value="P:RNA modification"/>
    <property type="evidence" value="ECO:0007669"/>
    <property type="project" value="InterPro"/>
</dbReference>
<reference evidence="3" key="1">
    <citation type="submission" date="2021-01" db="EMBL/GenBank/DDBJ databases">
        <authorList>
            <person name="Lovell J.T."/>
            <person name="Bentley N."/>
            <person name="Bhattarai G."/>
            <person name="Jenkins J.W."/>
            <person name="Sreedasyam A."/>
            <person name="Alarcon Y."/>
            <person name="Bock C."/>
            <person name="Boston L."/>
            <person name="Carlson J."/>
            <person name="Cervantes K."/>
            <person name="Clermont K."/>
            <person name="Krom N."/>
            <person name="Kubenka K."/>
            <person name="Mamidi S."/>
            <person name="Mattison C."/>
            <person name="Monteros M."/>
            <person name="Pisani C."/>
            <person name="Plott C."/>
            <person name="Rajasekar S."/>
            <person name="Rhein H.S."/>
            <person name="Rohla C."/>
            <person name="Song M."/>
            <person name="Hilaire R.S."/>
            <person name="Shu S."/>
            <person name="Wells L."/>
            <person name="Wang X."/>
            <person name="Webber J."/>
            <person name="Heerema R.J."/>
            <person name="Klein P."/>
            <person name="Conner P."/>
            <person name="Grauke L."/>
            <person name="Grimwood J."/>
            <person name="Schmutz J."/>
            <person name="Randall J.J."/>
        </authorList>
    </citation>
    <scope>NUCLEOTIDE SEQUENCE</scope>
    <source>
        <tissue evidence="3">Leaf</tissue>
    </source>
</reference>
<gene>
    <name evidence="3" type="ORF">I3842_03G249100</name>
</gene>
<accession>A0A922FPK2</accession>
<sequence length="139" mass="15718">MNACACLIYIKCGDISIARQLFDQMSERNIVSWSALMAGYLHNGLALEVLVLFKNMFSMDNLRPNEYIFAIALASCFVSGRIEEGKQCHGYVLKFGLEFHQNVKNALIHMYSRCSDVEGAMWVFNSLPGTFSWFSINLA</sequence>
<evidence type="ECO:0000313" key="3">
    <source>
        <dbReference type="EMBL" id="KAG6724233.1"/>
    </source>
</evidence>
<dbReference type="InterPro" id="IPR011990">
    <property type="entry name" value="TPR-like_helical_dom_sf"/>
</dbReference>
<evidence type="ECO:0008006" key="5">
    <source>
        <dbReference type="Google" id="ProtNLM"/>
    </source>
</evidence>
<evidence type="ECO:0000256" key="1">
    <source>
        <dbReference type="ARBA" id="ARBA00022737"/>
    </source>
</evidence>
<name>A0A922FPK2_CARIL</name>
<dbReference type="Pfam" id="PF01535">
    <property type="entry name" value="PPR"/>
    <property type="match status" value="3"/>
</dbReference>
<dbReference type="EMBL" id="CM031827">
    <property type="protein sequence ID" value="KAG6724233.1"/>
    <property type="molecule type" value="Genomic_DNA"/>
</dbReference>
<proteinExistence type="predicted"/>
<evidence type="ECO:0000313" key="4">
    <source>
        <dbReference type="Proteomes" id="UP000811246"/>
    </source>
</evidence>
<keyword evidence="2" id="KW-0472">Membrane</keyword>
<dbReference type="Gene3D" id="1.25.40.10">
    <property type="entry name" value="Tetratricopeptide repeat domain"/>
    <property type="match status" value="1"/>
</dbReference>
<keyword evidence="2" id="KW-1133">Transmembrane helix</keyword>
<feature type="transmembrane region" description="Helical" evidence="2">
    <location>
        <begin position="30"/>
        <end position="53"/>
    </location>
</feature>
<dbReference type="AlphaFoldDB" id="A0A922FPK2"/>
<comment type="caution">
    <text evidence="3">The sequence shown here is derived from an EMBL/GenBank/DDBJ whole genome shotgun (WGS) entry which is preliminary data.</text>
</comment>
<dbReference type="GO" id="GO:0003723">
    <property type="term" value="F:RNA binding"/>
    <property type="evidence" value="ECO:0007669"/>
    <property type="project" value="InterPro"/>
</dbReference>
<dbReference type="OrthoDB" id="1735664at2759"/>
<dbReference type="PANTHER" id="PTHR47926">
    <property type="entry name" value="PENTATRICOPEPTIDE REPEAT-CONTAINING PROTEIN"/>
    <property type="match status" value="1"/>
</dbReference>